<accession>A0A1L0GS87</accession>
<dbReference type="PANTHER" id="PTHR10366:SF564">
    <property type="entry name" value="STEROL-4-ALPHA-CARBOXYLATE 3-DEHYDROGENASE, DECARBOXYLATING"/>
    <property type="match status" value="1"/>
</dbReference>
<sequence length="358" mass="39822">MSSSMLPESYSIKSPVLITGGTGYVAGWIIKRLLEEGIIVHVAVRDPSNEKKVAHLKELESKNPGQLKFFKAELLEEDSYTEAMQGCTLVFHTASPFTSKITDPQKDLVDPALLGTRNVLQSANKTPTVTRVVLTSSIVAIYGDNKDIKSAPNHTLTEDQWNTTSSVDHQPYPYSKVVAEKEAWKIHDAQTRWDLVTVNPTLVFGPSLTPTTSESFAIMKQFGDGTMKSGCPKLGLGVVDVRDVAEAHIRAAFTSTAKGRYLVNGSNTTLFEIGNELRPEYNAYPLPKFEVPKALIWLVGPIILKGFTRKFISQNVGFPFKADNSKSVRELKLEYKPLRETVQEFFQELIDTKQIKAR</sequence>
<name>A0A1L0GS87_9ASCO</name>
<keyword evidence="1" id="KW-0560">Oxidoreductase</keyword>
<dbReference type="GO" id="GO:0016616">
    <property type="term" value="F:oxidoreductase activity, acting on the CH-OH group of donors, NAD or NADP as acceptor"/>
    <property type="evidence" value="ECO:0007669"/>
    <property type="project" value="TreeGrafter"/>
</dbReference>
<dbReference type="Proteomes" id="UP000182259">
    <property type="component" value="Chromosome VII"/>
</dbReference>
<evidence type="ECO:0000259" key="3">
    <source>
        <dbReference type="Pfam" id="PF01370"/>
    </source>
</evidence>
<protein>
    <submittedName>
        <fullName evidence="4">CIC11C00000002872</fullName>
    </submittedName>
</protein>
<dbReference type="InterPro" id="IPR036291">
    <property type="entry name" value="NAD(P)-bd_dom_sf"/>
</dbReference>
<gene>
    <name evidence="4" type="ORF">SAMEA4029009_CIC11G00000002872</name>
</gene>
<proteinExistence type="inferred from homology"/>
<evidence type="ECO:0000256" key="1">
    <source>
        <dbReference type="ARBA" id="ARBA00023002"/>
    </source>
</evidence>
<evidence type="ECO:0000313" key="4">
    <source>
        <dbReference type="EMBL" id="SGZ58885.1"/>
    </source>
</evidence>
<dbReference type="EMBL" id="LT635770">
    <property type="protein sequence ID" value="SGZ58885.1"/>
    <property type="molecule type" value="Genomic_DNA"/>
</dbReference>
<evidence type="ECO:0000256" key="2">
    <source>
        <dbReference type="ARBA" id="ARBA00023445"/>
    </source>
</evidence>
<dbReference type="FunFam" id="3.40.50.720:FF:000336">
    <property type="entry name" value="Aldehyde reductase"/>
    <property type="match status" value="1"/>
</dbReference>
<dbReference type="Gene3D" id="3.40.50.720">
    <property type="entry name" value="NAD(P)-binding Rossmann-like Domain"/>
    <property type="match status" value="1"/>
</dbReference>
<dbReference type="InterPro" id="IPR001509">
    <property type="entry name" value="Epimerase_deHydtase"/>
</dbReference>
<dbReference type="AlphaFoldDB" id="A0A1L0GS87"/>
<evidence type="ECO:0000313" key="5">
    <source>
        <dbReference type="Proteomes" id="UP000182259"/>
    </source>
</evidence>
<dbReference type="SUPFAM" id="SSF51735">
    <property type="entry name" value="NAD(P)-binding Rossmann-fold domains"/>
    <property type="match status" value="1"/>
</dbReference>
<dbReference type="InterPro" id="IPR050425">
    <property type="entry name" value="NAD(P)_dehydrat-like"/>
</dbReference>
<comment type="similarity">
    <text evidence="2">Belongs to the NAD(P)-dependent epimerase/dehydratase family. Dihydroflavonol-4-reductase subfamily.</text>
</comment>
<dbReference type="Pfam" id="PF01370">
    <property type="entry name" value="Epimerase"/>
    <property type="match status" value="1"/>
</dbReference>
<organism evidence="4 5">
    <name type="scientific">Sungouiella intermedia</name>
    <dbReference type="NCBI Taxonomy" id="45354"/>
    <lineage>
        <taxon>Eukaryota</taxon>
        <taxon>Fungi</taxon>
        <taxon>Dikarya</taxon>
        <taxon>Ascomycota</taxon>
        <taxon>Saccharomycotina</taxon>
        <taxon>Pichiomycetes</taxon>
        <taxon>Metschnikowiaceae</taxon>
        <taxon>Sungouiella</taxon>
    </lineage>
</organism>
<reference evidence="4 5" key="1">
    <citation type="submission" date="2016-10" db="EMBL/GenBank/DDBJ databases">
        <authorList>
            <person name="de Groot N.N."/>
        </authorList>
    </citation>
    <scope>NUCLEOTIDE SEQUENCE [LARGE SCALE GENOMIC DNA]</scope>
    <source>
        <strain evidence="4 5">PYCC 4715</strain>
    </source>
</reference>
<dbReference type="PANTHER" id="PTHR10366">
    <property type="entry name" value="NAD DEPENDENT EPIMERASE/DEHYDRATASE"/>
    <property type="match status" value="1"/>
</dbReference>
<feature type="domain" description="NAD-dependent epimerase/dehydratase" evidence="3">
    <location>
        <begin position="16"/>
        <end position="253"/>
    </location>
</feature>